<dbReference type="Proteomes" id="UP001202248">
    <property type="component" value="Unassembled WGS sequence"/>
</dbReference>
<organism evidence="3 4">
    <name type="scientific">Niabella ginsengisoli</name>
    <dbReference type="NCBI Taxonomy" id="522298"/>
    <lineage>
        <taxon>Bacteria</taxon>
        <taxon>Pseudomonadati</taxon>
        <taxon>Bacteroidota</taxon>
        <taxon>Chitinophagia</taxon>
        <taxon>Chitinophagales</taxon>
        <taxon>Chitinophagaceae</taxon>
        <taxon>Niabella</taxon>
    </lineage>
</organism>
<dbReference type="Pfam" id="PF00085">
    <property type="entry name" value="Thioredoxin"/>
    <property type="match status" value="1"/>
</dbReference>
<dbReference type="PROSITE" id="PS51352">
    <property type="entry name" value="THIOREDOXIN_2"/>
    <property type="match status" value="1"/>
</dbReference>
<comment type="caution">
    <text evidence="3">The sequence shown here is derived from an EMBL/GenBank/DDBJ whole genome shotgun (WGS) entry which is preliminary data.</text>
</comment>
<keyword evidence="4" id="KW-1185">Reference proteome</keyword>
<accession>A0ABS9SND0</accession>
<evidence type="ECO:0000256" key="1">
    <source>
        <dbReference type="SAM" id="SignalP"/>
    </source>
</evidence>
<dbReference type="EMBL" id="JAKWBL010000004">
    <property type="protein sequence ID" value="MCH5599893.1"/>
    <property type="molecule type" value="Genomic_DNA"/>
</dbReference>
<reference evidence="3 4" key="1">
    <citation type="submission" date="2022-02" db="EMBL/GenBank/DDBJ databases">
        <authorList>
            <person name="Min J."/>
        </authorList>
    </citation>
    <scope>NUCLEOTIDE SEQUENCE [LARGE SCALE GENOMIC DNA]</scope>
    <source>
        <strain evidence="3 4">GR10-1</strain>
    </source>
</reference>
<dbReference type="CDD" id="cd02947">
    <property type="entry name" value="TRX_family"/>
    <property type="match status" value="1"/>
</dbReference>
<evidence type="ECO:0000259" key="2">
    <source>
        <dbReference type="PROSITE" id="PS51352"/>
    </source>
</evidence>
<dbReference type="Gene3D" id="3.40.30.10">
    <property type="entry name" value="Glutaredoxin"/>
    <property type="match status" value="1"/>
</dbReference>
<name>A0ABS9SND0_9BACT</name>
<proteinExistence type="predicted"/>
<dbReference type="InterPro" id="IPR013766">
    <property type="entry name" value="Thioredoxin_domain"/>
</dbReference>
<feature type="chain" id="PRO_5047174611" evidence="1">
    <location>
        <begin position="20"/>
        <end position="171"/>
    </location>
</feature>
<keyword evidence="1" id="KW-0732">Signal</keyword>
<sequence length="171" mass="19575">MKYLFPILIFMLLYNGANAQNFETTKDRTGRKMLKGFVTDSLLKADTSSFKWFIENEQVYKPSDAVVRSFNSKKDSVSYMVFFGTWCPDSHYVIPRFYKIANQAGTEKSRITLFALDRTKNDAAHFAANFNVKHVPTIIILKNGKEIGRVVEYGTSGRFDEELTSILDKSN</sequence>
<evidence type="ECO:0000313" key="3">
    <source>
        <dbReference type="EMBL" id="MCH5599893.1"/>
    </source>
</evidence>
<feature type="signal peptide" evidence="1">
    <location>
        <begin position="1"/>
        <end position="19"/>
    </location>
</feature>
<gene>
    <name evidence="3" type="ORF">MKP09_19220</name>
</gene>
<feature type="domain" description="Thioredoxin" evidence="2">
    <location>
        <begin position="13"/>
        <end position="171"/>
    </location>
</feature>
<dbReference type="SUPFAM" id="SSF52833">
    <property type="entry name" value="Thioredoxin-like"/>
    <property type="match status" value="1"/>
</dbReference>
<protein>
    <submittedName>
        <fullName evidence="3">Thioredoxin family protein</fullName>
    </submittedName>
</protein>
<dbReference type="RefSeq" id="WP_240831917.1">
    <property type="nucleotide sequence ID" value="NZ_JAKWBL010000004.1"/>
</dbReference>
<evidence type="ECO:0000313" key="4">
    <source>
        <dbReference type="Proteomes" id="UP001202248"/>
    </source>
</evidence>
<dbReference type="InterPro" id="IPR036249">
    <property type="entry name" value="Thioredoxin-like_sf"/>
</dbReference>